<dbReference type="SMART" id="SM00054">
    <property type="entry name" value="EFh"/>
    <property type="match status" value="3"/>
</dbReference>
<dbReference type="FunFam" id="1.10.238.10:FF:000003">
    <property type="entry name" value="Calmodulin A"/>
    <property type="match status" value="1"/>
</dbReference>
<proteinExistence type="predicted"/>
<reference evidence="6 7" key="1">
    <citation type="submission" date="2025-04" db="UniProtKB">
        <authorList>
            <consortium name="RefSeq"/>
        </authorList>
    </citation>
    <scope>IDENTIFICATION</scope>
</reference>
<dbReference type="RefSeq" id="XP_024939966.1">
    <property type="nucleotide sequence ID" value="XM_025084198.1"/>
</dbReference>
<dbReference type="InterPro" id="IPR050230">
    <property type="entry name" value="CALM/Myosin/TropC-like"/>
</dbReference>
<evidence type="ECO:0000313" key="7">
    <source>
        <dbReference type="RefSeq" id="XP_024939966.1"/>
    </source>
</evidence>
<dbReference type="GO" id="GO:0016460">
    <property type="term" value="C:myosin II complex"/>
    <property type="evidence" value="ECO:0007669"/>
    <property type="project" value="TreeGrafter"/>
</dbReference>
<dbReference type="PROSITE" id="PS50222">
    <property type="entry name" value="EF_HAND_2"/>
    <property type="match status" value="2"/>
</dbReference>
<evidence type="ECO:0000256" key="3">
    <source>
        <dbReference type="ARBA" id="ARBA00022837"/>
    </source>
</evidence>
<sequence length="160" mass="18473">MKMSQVVKKNRQLTEDEKSSIKEAFDLLDSDKDGYLNYHELKAAMRALGFEVKKSQVLSIIQTYDKANGDKICFEDFYYIMTDKIAKRNPLDELKYAYKLFVVDSECGKISPHDLQRASSKIGLKLMDEEIHSMIEEFDTNLDGYIDEAEFIEIMTDSAV</sequence>
<dbReference type="AlphaFoldDB" id="A0AAJ7W0F5"/>
<dbReference type="GeneID" id="107267009"/>
<accession>A0AAJ7W0F5</accession>
<dbReference type="PROSITE" id="PS00018">
    <property type="entry name" value="EF_HAND_1"/>
    <property type="match status" value="1"/>
</dbReference>
<keyword evidence="5" id="KW-1185">Reference proteome</keyword>
<keyword evidence="3" id="KW-0106">Calcium</keyword>
<evidence type="ECO:0000313" key="6">
    <source>
        <dbReference type="RefSeq" id="XP_024939965.1"/>
    </source>
</evidence>
<dbReference type="Gene3D" id="1.10.238.10">
    <property type="entry name" value="EF-hand"/>
    <property type="match status" value="2"/>
</dbReference>
<dbReference type="InterPro" id="IPR002048">
    <property type="entry name" value="EF_hand_dom"/>
</dbReference>
<name>A0AAJ7W0F5_CEPCN</name>
<protein>
    <submittedName>
        <fullName evidence="6 7">Centrin-3 isoform X1</fullName>
    </submittedName>
</protein>
<evidence type="ECO:0000259" key="4">
    <source>
        <dbReference type="PROSITE" id="PS50222"/>
    </source>
</evidence>
<dbReference type="InterPro" id="IPR018247">
    <property type="entry name" value="EF_Hand_1_Ca_BS"/>
</dbReference>
<gene>
    <name evidence="6 7" type="primary">LOC107267009</name>
</gene>
<dbReference type="CDD" id="cd00051">
    <property type="entry name" value="EFh"/>
    <property type="match status" value="2"/>
</dbReference>
<dbReference type="RefSeq" id="XP_024939965.1">
    <property type="nucleotide sequence ID" value="XM_025084197.1"/>
</dbReference>
<dbReference type="Pfam" id="PF13833">
    <property type="entry name" value="EF-hand_8"/>
    <property type="match status" value="1"/>
</dbReference>
<feature type="domain" description="EF-hand" evidence="4">
    <location>
        <begin position="16"/>
        <end position="51"/>
    </location>
</feature>
<dbReference type="Pfam" id="PF13499">
    <property type="entry name" value="EF-hand_7"/>
    <property type="match status" value="1"/>
</dbReference>
<evidence type="ECO:0000313" key="5">
    <source>
        <dbReference type="Proteomes" id="UP000694920"/>
    </source>
</evidence>
<evidence type="ECO:0000256" key="2">
    <source>
        <dbReference type="ARBA" id="ARBA00022737"/>
    </source>
</evidence>
<dbReference type="PANTHER" id="PTHR23048:SF48">
    <property type="entry name" value="CENTRIN 3"/>
    <property type="match status" value="1"/>
</dbReference>
<feature type="domain" description="EF-hand" evidence="4">
    <location>
        <begin position="126"/>
        <end position="160"/>
    </location>
</feature>
<dbReference type="Proteomes" id="UP000694920">
    <property type="component" value="Unplaced"/>
</dbReference>
<keyword evidence="2" id="KW-0677">Repeat</keyword>
<dbReference type="SUPFAM" id="SSF47473">
    <property type="entry name" value="EF-hand"/>
    <property type="match status" value="1"/>
</dbReference>
<dbReference type="InterPro" id="IPR011992">
    <property type="entry name" value="EF-hand-dom_pair"/>
</dbReference>
<keyword evidence="1" id="KW-0479">Metal-binding</keyword>
<organism evidence="5 6">
    <name type="scientific">Cephus cinctus</name>
    <name type="common">Wheat stem sawfly</name>
    <dbReference type="NCBI Taxonomy" id="211228"/>
    <lineage>
        <taxon>Eukaryota</taxon>
        <taxon>Metazoa</taxon>
        <taxon>Ecdysozoa</taxon>
        <taxon>Arthropoda</taxon>
        <taxon>Hexapoda</taxon>
        <taxon>Insecta</taxon>
        <taxon>Pterygota</taxon>
        <taxon>Neoptera</taxon>
        <taxon>Endopterygota</taxon>
        <taxon>Hymenoptera</taxon>
        <taxon>Cephoidea</taxon>
        <taxon>Cephidae</taxon>
        <taxon>Cephus</taxon>
    </lineage>
</organism>
<dbReference type="GO" id="GO:0005509">
    <property type="term" value="F:calcium ion binding"/>
    <property type="evidence" value="ECO:0007669"/>
    <property type="project" value="InterPro"/>
</dbReference>
<dbReference type="PANTHER" id="PTHR23048">
    <property type="entry name" value="MYOSIN LIGHT CHAIN 1, 3"/>
    <property type="match status" value="1"/>
</dbReference>
<evidence type="ECO:0000256" key="1">
    <source>
        <dbReference type="ARBA" id="ARBA00022723"/>
    </source>
</evidence>